<feature type="region of interest" description="Disordered" evidence="1">
    <location>
        <begin position="43"/>
        <end position="92"/>
    </location>
</feature>
<feature type="compositionally biased region" description="Acidic residues" evidence="1">
    <location>
        <begin position="44"/>
        <end position="61"/>
    </location>
</feature>
<evidence type="ECO:0000313" key="3">
    <source>
        <dbReference type="Proteomes" id="UP001244563"/>
    </source>
</evidence>
<feature type="compositionally biased region" description="Polar residues" evidence="1">
    <location>
        <begin position="79"/>
        <end position="92"/>
    </location>
</feature>
<evidence type="ECO:0000313" key="2">
    <source>
        <dbReference type="EMBL" id="MDQ0103643.1"/>
    </source>
</evidence>
<keyword evidence="3" id="KW-1185">Reference proteome</keyword>
<protein>
    <submittedName>
        <fullName evidence="2">Uncharacterized protein</fullName>
    </submittedName>
</protein>
<comment type="caution">
    <text evidence="2">The sequence shown here is derived from an EMBL/GenBank/DDBJ whole genome shotgun (WGS) entry which is preliminary data.</text>
</comment>
<organism evidence="2 3">
    <name type="scientific">Paenarthrobacter nicotinovorans</name>
    <name type="common">Arthrobacter nicotinovorans</name>
    <dbReference type="NCBI Taxonomy" id="29320"/>
    <lineage>
        <taxon>Bacteria</taxon>
        <taxon>Bacillati</taxon>
        <taxon>Actinomycetota</taxon>
        <taxon>Actinomycetes</taxon>
        <taxon>Micrococcales</taxon>
        <taxon>Micrococcaceae</taxon>
        <taxon>Paenarthrobacter</taxon>
    </lineage>
</organism>
<name>A0ABT9TPP0_PAENI</name>
<dbReference type="Proteomes" id="UP001244563">
    <property type="component" value="Unassembled WGS sequence"/>
</dbReference>
<accession>A0ABT9TPP0</accession>
<evidence type="ECO:0000256" key="1">
    <source>
        <dbReference type="SAM" id="MobiDB-lite"/>
    </source>
</evidence>
<dbReference type="RefSeq" id="WP_306765510.1">
    <property type="nucleotide sequence ID" value="NZ_BDDW01000013.1"/>
</dbReference>
<dbReference type="EMBL" id="JAUSSW010000010">
    <property type="protein sequence ID" value="MDQ0103643.1"/>
    <property type="molecule type" value="Genomic_DNA"/>
</dbReference>
<proteinExistence type="predicted"/>
<gene>
    <name evidence="2" type="ORF">J2T10_003308</name>
</gene>
<sequence>MTGMSFSGNPGTSALTVAVALGSGALDSVNPVVSGEGVLLAEDAVPEGEGAGEADEDEAAPVDDGAAEPLGDGVHAETATATLTASRANPRD</sequence>
<reference evidence="2 3" key="1">
    <citation type="submission" date="2023-07" db="EMBL/GenBank/DDBJ databases">
        <title>Sorghum-associated microbial communities from plants grown in Nebraska, USA.</title>
        <authorList>
            <person name="Schachtman D."/>
        </authorList>
    </citation>
    <scope>NUCLEOTIDE SEQUENCE [LARGE SCALE GENOMIC DNA]</scope>
    <source>
        <strain evidence="2 3">CC523</strain>
    </source>
</reference>
<dbReference type="GeneID" id="84020342"/>